<evidence type="ECO:0000256" key="1">
    <source>
        <dbReference type="SAM" id="MobiDB-lite"/>
    </source>
</evidence>
<comment type="caution">
    <text evidence="2">The sequence shown here is derived from an EMBL/GenBank/DDBJ whole genome shotgun (WGS) entry which is preliminary data.</text>
</comment>
<accession>A0A202EAM6</accession>
<dbReference type="AlphaFoldDB" id="A0A202EAM6"/>
<proteinExistence type="predicted"/>
<name>A0A202EAM6_9EURY</name>
<dbReference type="Proteomes" id="UP000196084">
    <property type="component" value="Unassembled WGS sequence"/>
</dbReference>
<evidence type="ECO:0008006" key="4">
    <source>
        <dbReference type="Google" id="ProtNLM"/>
    </source>
</evidence>
<organism evidence="2 3">
    <name type="scientific">Natronolimnobius baerhuensis</name>
    <dbReference type="NCBI Taxonomy" id="253108"/>
    <lineage>
        <taxon>Archaea</taxon>
        <taxon>Methanobacteriati</taxon>
        <taxon>Methanobacteriota</taxon>
        <taxon>Stenosarchaea group</taxon>
        <taxon>Halobacteria</taxon>
        <taxon>Halobacteriales</taxon>
        <taxon>Natrialbaceae</taxon>
        <taxon>Natronolimnobius</taxon>
    </lineage>
</organism>
<keyword evidence="3" id="KW-1185">Reference proteome</keyword>
<gene>
    <name evidence="2" type="ORF">B2G88_11695</name>
</gene>
<protein>
    <recommendedName>
        <fullName evidence="4">CARDB domain-containing protein</fullName>
    </recommendedName>
</protein>
<dbReference type="Gene3D" id="2.60.40.10">
    <property type="entry name" value="Immunoglobulins"/>
    <property type="match status" value="1"/>
</dbReference>
<sequence length="440" mass="46576">MEVDVAFDYDGDLPDGETQVGANFSVDEVLSEQRNITLDDTSTINETFTHNREATDPPIRNATIKTPGGNETISFNHTTDLTFSNVTDPAARNETLSATVTLENTGEVPGQETLKISALNPSAVYSDSTVESTAVLNPGESVSRDVTFELSDNAPPQVELEATTGTTTETTTVEVRDNEPEFEITDTSVTEADGGDENATLLTVGATVENTGGVAGTQDVALSFDGETVHTETVSLEPDDEQTISTDVEVTEEQTYAYGSTTEDDSVSETTDVVSPDTGDSSGILSAISLDTLLMPLLALSVLGALVVGGAVIKQRADPADLPDGLQGRMAALQPAAQRLQNAARNLVSSDGTGTVVVQNNLPREALVRIRVRSDDEIQFLEDFELAAEERRSLECLPSGSEFEVGSGVDDIAAHEERFGGDTSEVGVILRPEGITIKAL</sequence>
<evidence type="ECO:0000313" key="2">
    <source>
        <dbReference type="EMBL" id="OVE85010.1"/>
    </source>
</evidence>
<dbReference type="EMBL" id="MWPH01000002">
    <property type="protein sequence ID" value="OVE85010.1"/>
    <property type="molecule type" value="Genomic_DNA"/>
</dbReference>
<dbReference type="InterPro" id="IPR013783">
    <property type="entry name" value="Ig-like_fold"/>
</dbReference>
<evidence type="ECO:0000313" key="3">
    <source>
        <dbReference type="Proteomes" id="UP000196084"/>
    </source>
</evidence>
<feature type="region of interest" description="Disordered" evidence="1">
    <location>
        <begin position="260"/>
        <end position="279"/>
    </location>
</feature>
<reference evidence="2 3" key="1">
    <citation type="submission" date="2017-02" db="EMBL/GenBank/DDBJ databases">
        <title>Natronthermophilus aegyptiacus gen. nov.,sp. nov., an aerobic, extremely halophilic alkalithermophilic archaeon isolated from the athalassohaline Wadi An Natrun, Egypt.</title>
        <authorList>
            <person name="Zhao B."/>
        </authorList>
    </citation>
    <scope>NUCLEOTIDE SEQUENCE [LARGE SCALE GENOMIC DNA]</scope>
    <source>
        <strain evidence="2 3">CGMCC 1.3597</strain>
    </source>
</reference>